<dbReference type="InterPro" id="IPR035965">
    <property type="entry name" value="PAS-like_dom_sf"/>
</dbReference>
<keyword evidence="3" id="KW-0805">Transcription regulation</keyword>
<comment type="caution">
    <text evidence="9">The sequence shown here is derived from an EMBL/GenBank/DDBJ whole genome shotgun (WGS) entry which is preliminary data.</text>
</comment>
<dbReference type="Pfam" id="PF13188">
    <property type="entry name" value="PAS_8"/>
    <property type="match status" value="1"/>
</dbReference>
<accession>A0A9Q4KST4</accession>
<dbReference type="RefSeq" id="WP_274924752.1">
    <property type="nucleotide sequence ID" value="NZ_JAKELO010000002.1"/>
</dbReference>
<reference evidence="9" key="1">
    <citation type="submission" date="2022-01" db="EMBL/GenBank/DDBJ databases">
        <title>Draft genome of Methanogenium marinum DSM 15558.</title>
        <authorList>
            <person name="Chen S.-C."/>
            <person name="You Y.-T."/>
        </authorList>
    </citation>
    <scope>NUCLEOTIDE SEQUENCE</scope>
    <source>
        <strain evidence="9">DSM 15558</strain>
    </source>
</reference>
<keyword evidence="4" id="KW-0238">DNA-binding</keyword>
<keyword evidence="5" id="KW-0804">Transcription</keyword>
<dbReference type="InterPro" id="IPR001789">
    <property type="entry name" value="Sig_transdc_resp-reg_receiver"/>
</dbReference>
<evidence type="ECO:0000256" key="3">
    <source>
        <dbReference type="ARBA" id="ARBA00023015"/>
    </source>
</evidence>
<dbReference type="PROSITE" id="PS50112">
    <property type="entry name" value="PAS"/>
    <property type="match status" value="1"/>
</dbReference>
<dbReference type="NCBIfam" id="TIGR00229">
    <property type="entry name" value="sensory_box"/>
    <property type="match status" value="1"/>
</dbReference>
<dbReference type="EMBL" id="JAKELO010000002">
    <property type="protein sequence ID" value="MDE4908117.1"/>
    <property type="molecule type" value="Genomic_DNA"/>
</dbReference>
<dbReference type="Gene3D" id="3.40.50.2300">
    <property type="match status" value="1"/>
</dbReference>
<keyword evidence="10" id="KW-1185">Reference proteome</keyword>
<evidence type="ECO:0000256" key="5">
    <source>
        <dbReference type="ARBA" id="ARBA00023163"/>
    </source>
</evidence>
<dbReference type="Gene3D" id="3.30.450.20">
    <property type="entry name" value="PAS domain"/>
    <property type="match status" value="1"/>
</dbReference>
<dbReference type="Pfam" id="PF00072">
    <property type="entry name" value="Response_reg"/>
    <property type="match status" value="1"/>
</dbReference>
<dbReference type="AlphaFoldDB" id="A0A9Q4KST4"/>
<evidence type="ECO:0000259" key="7">
    <source>
        <dbReference type="PROSITE" id="PS50110"/>
    </source>
</evidence>
<dbReference type="InterPro" id="IPR039420">
    <property type="entry name" value="WalR-like"/>
</dbReference>
<organism evidence="9 10">
    <name type="scientific">Methanogenium marinum</name>
    <dbReference type="NCBI Taxonomy" id="348610"/>
    <lineage>
        <taxon>Archaea</taxon>
        <taxon>Methanobacteriati</taxon>
        <taxon>Methanobacteriota</taxon>
        <taxon>Stenosarchaea group</taxon>
        <taxon>Methanomicrobia</taxon>
        <taxon>Methanomicrobiales</taxon>
        <taxon>Methanomicrobiaceae</taxon>
        <taxon>Methanogenium</taxon>
    </lineage>
</organism>
<proteinExistence type="predicted"/>
<protein>
    <submittedName>
        <fullName evidence="9">Response regulator</fullName>
    </submittedName>
</protein>
<evidence type="ECO:0000313" key="9">
    <source>
        <dbReference type="EMBL" id="MDE4908117.1"/>
    </source>
</evidence>
<dbReference type="SUPFAM" id="SSF55785">
    <property type="entry name" value="PYP-like sensor domain (PAS domain)"/>
    <property type="match status" value="2"/>
</dbReference>
<keyword evidence="2" id="KW-0902">Two-component regulatory system</keyword>
<evidence type="ECO:0000256" key="4">
    <source>
        <dbReference type="ARBA" id="ARBA00023125"/>
    </source>
</evidence>
<gene>
    <name evidence="9" type="ORF">L0665_05780</name>
</gene>
<feature type="domain" description="Response regulatory" evidence="7">
    <location>
        <begin position="30"/>
        <end position="145"/>
    </location>
</feature>
<dbReference type="SMART" id="SM00091">
    <property type="entry name" value="PAS"/>
    <property type="match status" value="2"/>
</dbReference>
<keyword evidence="1 6" id="KW-0597">Phosphoprotein</keyword>
<evidence type="ECO:0000256" key="1">
    <source>
        <dbReference type="ARBA" id="ARBA00022553"/>
    </source>
</evidence>
<sequence>MIAFRVTILFFAGSIERTARTGSGVRPVYRILIVDEEPEVLAVARLFVERDGDIVAETAPSPACALARMEVTTYDAVVSDYRMPGMNGIDFLREVRSRYGDIPFIIMTAHSREEVVIEALNSGATGYLQKGADITGTFTELMHLIRNSAGKRDAERALLESEGRYNDLVENAYDLIQSVSPDGRFLLVNRAWCEALGYAAEEASVMTVFDVIAPEALDAYMEMFSALLRGAMQEGFETVLQAKNGRRVCVQGNINCRMAGGIPVASRAIFRIISGMPEDEGATRTMLGAIRSLPLPLLFTNGNGIITWANSHAHRLFGENCPSLGGVDVRRLFSDSACWDHIIPSLHEKGEWQGEALMQSAGVRDGCCLSLSLAASTGSGGVPEIIGVVFHR</sequence>
<dbReference type="PANTHER" id="PTHR48111">
    <property type="entry name" value="REGULATOR OF RPOS"/>
    <property type="match status" value="1"/>
</dbReference>
<dbReference type="PROSITE" id="PS50110">
    <property type="entry name" value="RESPONSE_REGULATORY"/>
    <property type="match status" value="1"/>
</dbReference>
<dbReference type="GO" id="GO:0006355">
    <property type="term" value="P:regulation of DNA-templated transcription"/>
    <property type="evidence" value="ECO:0007669"/>
    <property type="project" value="InterPro"/>
</dbReference>
<dbReference type="Proteomes" id="UP001143747">
    <property type="component" value="Unassembled WGS sequence"/>
</dbReference>
<dbReference type="InterPro" id="IPR000014">
    <property type="entry name" value="PAS"/>
</dbReference>
<dbReference type="PANTHER" id="PTHR48111:SF1">
    <property type="entry name" value="TWO-COMPONENT RESPONSE REGULATOR ORR33"/>
    <property type="match status" value="1"/>
</dbReference>
<evidence type="ECO:0000313" key="10">
    <source>
        <dbReference type="Proteomes" id="UP001143747"/>
    </source>
</evidence>
<evidence type="ECO:0000256" key="6">
    <source>
        <dbReference type="PROSITE-ProRule" id="PRU00169"/>
    </source>
</evidence>
<dbReference type="GO" id="GO:0005829">
    <property type="term" value="C:cytosol"/>
    <property type="evidence" value="ECO:0007669"/>
    <property type="project" value="TreeGrafter"/>
</dbReference>
<dbReference type="GO" id="GO:0000976">
    <property type="term" value="F:transcription cis-regulatory region binding"/>
    <property type="evidence" value="ECO:0007669"/>
    <property type="project" value="TreeGrafter"/>
</dbReference>
<dbReference type="SMART" id="SM00448">
    <property type="entry name" value="REC"/>
    <property type="match status" value="1"/>
</dbReference>
<dbReference type="SUPFAM" id="SSF52172">
    <property type="entry name" value="CheY-like"/>
    <property type="match status" value="1"/>
</dbReference>
<name>A0A9Q4KST4_9EURY</name>
<feature type="domain" description="PAS" evidence="8">
    <location>
        <begin position="161"/>
        <end position="235"/>
    </location>
</feature>
<dbReference type="InterPro" id="IPR013767">
    <property type="entry name" value="PAS_fold"/>
</dbReference>
<dbReference type="InterPro" id="IPR011006">
    <property type="entry name" value="CheY-like_superfamily"/>
</dbReference>
<dbReference type="Pfam" id="PF00989">
    <property type="entry name" value="PAS"/>
    <property type="match status" value="1"/>
</dbReference>
<dbReference type="GO" id="GO:0032993">
    <property type="term" value="C:protein-DNA complex"/>
    <property type="evidence" value="ECO:0007669"/>
    <property type="project" value="TreeGrafter"/>
</dbReference>
<evidence type="ECO:0000259" key="8">
    <source>
        <dbReference type="PROSITE" id="PS50112"/>
    </source>
</evidence>
<dbReference type="CDD" id="cd00130">
    <property type="entry name" value="PAS"/>
    <property type="match status" value="1"/>
</dbReference>
<feature type="modified residue" description="4-aspartylphosphate" evidence="6">
    <location>
        <position position="80"/>
    </location>
</feature>
<dbReference type="GO" id="GO:0000156">
    <property type="term" value="F:phosphorelay response regulator activity"/>
    <property type="evidence" value="ECO:0007669"/>
    <property type="project" value="TreeGrafter"/>
</dbReference>
<evidence type="ECO:0000256" key="2">
    <source>
        <dbReference type="ARBA" id="ARBA00023012"/>
    </source>
</evidence>